<dbReference type="Gene3D" id="1.10.12.10">
    <property type="entry name" value="Lyase 2-enoyl-coa Hydratase, Chain A, domain 2"/>
    <property type="match status" value="1"/>
</dbReference>
<evidence type="ECO:0000313" key="2">
    <source>
        <dbReference type="EMBL" id="GFE79760.1"/>
    </source>
</evidence>
<gene>
    <name evidence="2" type="ORF">GCM10011487_17600</name>
</gene>
<dbReference type="GO" id="GO:0003824">
    <property type="term" value="F:catalytic activity"/>
    <property type="evidence" value="ECO:0007669"/>
    <property type="project" value="UniProtKB-ARBA"/>
</dbReference>
<proteinExistence type="inferred from homology"/>
<organism evidence="2 3">
    <name type="scientific">Steroidobacter agaridevorans</name>
    <dbReference type="NCBI Taxonomy" id="2695856"/>
    <lineage>
        <taxon>Bacteria</taxon>
        <taxon>Pseudomonadati</taxon>
        <taxon>Pseudomonadota</taxon>
        <taxon>Gammaproteobacteria</taxon>
        <taxon>Steroidobacterales</taxon>
        <taxon>Steroidobacteraceae</taxon>
        <taxon>Steroidobacter</taxon>
    </lineage>
</organism>
<keyword evidence="3" id="KW-1185">Reference proteome</keyword>
<accession>A0A829Y9C7</accession>
<protein>
    <submittedName>
        <fullName evidence="2">Enoyl-CoA hydratase</fullName>
    </submittedName>
</protein>
<reference evidence="3" key="1">
    <citation type="submission" date="2020-01" db="EMBL/GenBank/DDBJ databases">
        <title>'Steroidobacter agaridevorans' sp. nov., agar-degrading bacteria isolated from rhizosphere soils.</title>
        <authorList>
            <person name="Ikenaga M."/>
            <person name="Kataoka M."/>
            <person name="Murouchi A."/>
            <person name="Katsuragi S."/>
            <person name="Sakai M."/>
        </authorList>
    </citation>
    <scope>NUCLEOTIDE SEQUENCE [LARGE SCALE GENOMIC DNA]</scope>
    <source>
        <strain evidence="3">YU21-B</strain>
    </source>
</reference>
<dbReference type="InterPro" id="IPR014748">
    <property type="entry name" value="Enoyl-CoA_hydra_C"/>
</dbReference>
<dbReference type="RefSeq" id="WP_161811520.1">
    <property type="nucleotide sequence ID" value="NZ_BLJN01000002.1"/>
</dbReference>
<dbReference type="PANTHER" id="PTHR43459:SF3">
    <property type="entry name" value="ENOYL-COA HYDRATASE ECHA15 (ENOYL HYDRASE) (UNSATURATED ACYL-COA HYDRATASE) (CROTONASE)-RELATED"/>
    <property type="match status" value="1"/>
</dbReference>
<dbReference type="PANTHER" id="PTHR43459">
    <property type="entry name" value="ENOYL-COA HYDRATASE"/>
    <property type="match status" value="1"/>
</dbReference>
<dbReference type="InterPro" id="IPR001753">
    <property type="entry name" value="Enoyl-CoA_hydra/iso"/>
</dbReference>
<dbReference type="AlphaFoldDB" id="A0A829Y9C7"/>
<comment type="caution">
    <text evidence="2">The sequence shown here is derived from an EMBL/GenBank/DDBJ whole genome shotgun (WGS) entry which is preliminary data.</text>
</comment>
<dbReference type="InterPro" id="IPR029045">
    <property type="entry name" value="ClpP/crotonase-like_dom_sf"/>
</dbReference>
<sequence>MRSYSTLAMTHKDRVLTITLNRPDVLNAVNREMHDELADAFNFAAADTESDIVVLTGAGRAFCAGGDVEHLARNASKPELFDHEARIAKRIVFAMLDLDKPLVCRMNGHAIGLGATLALLCDVVIAHDGAKIGDPHVCVGLVAGDGGAAIWAQRIGLGRAKEYLLTGEPMTAKHAAEIGLINHCVIPSQLDDAVTAFCNRLKHGSMQAIRWTKVLMNLELKRVATAVMDAGIAYESVTARSADHREAVKAMQEKRRPVFCSDNTKL</sequence>
<dbReference type="EMBL" id="BLJN01000002">
    <property type="protein sequence ID" value="GFE79760.1"/>
    <property type="molecule type" value="Genomic_DNA"/>
</dbReference>
<evidence type="ECO:0000313" key="3">
    <source>
        <dbReference type="Proteomes" id="UP000445000"/>
    </source>
</evidence>
<dbReference type="Pfam" id="PF00378">
    <property type="entry name" value="ECH_1"/>
    <property type="match status" value="1"/>
</dbReference>
<evidence type="ECO:0000256" key="1">
    <source>
        <dbReference type="ARBA" id="ARBA00005254"/>
    </source>
</evidence>
<dbReference type="Proteomes" id="UP000445000">
    <property type="component" value="Unassembled WGS sequence"/>
</dbReference>
<dbReference type="Gene3D" id="3.90.226.10">
    <property type="entry name" value="2-enoyl-CoA Hydratase, Chain A, domain 1"/>
    <property type="match status" value="1"/>
</dbReference>
<comment type="similarity">
    <text evidence="1">Belongs to the enoyl-CoA hydratase/isomerase family.</text>
</comment>
<dbReference type="CDD" id="cd06558">
    <property type="entry name" value="crotonase-like"/>
    <property type="match status" value="1"/>
</dbReference>
<dbReference type="SUPFAM" id="SSF52096">
    <property type="entry name" value="ClpP/crotonase"/>
    <property type="match status" value="1"/>
</dbReference>
<name>A0A829Y9C7_9GAMM</name>